<feature type="compositionally biased region" description="Polar residues" evidence="1">
    <location>
        <begin position="138"/>
        <end position="149"/>
    </location>
</feature>
<dbReference type="OrthoDB" id="780193at2759"/>
<sequence length="424" mass="45241">MDSGNSSSMQSSSGGDEEYDSRAESVPAFLNTSSHFSPLSNPHPSLVPHHQDHPPTFFDPSANYLNPFSQSQPNSSLLNFDGVRPRSLRSEPNCSDLGNLTGSSTSCQSILGAQGLNQGSFPSSSSVQSRPAHDNGVRSLTQSDQTNVVKNPKKRTRASRRAPTTVLTTDTTNFRAMVQEFTGIPAPPFSGSSYSRRLDLFGSGTGSGIRSSHLEPLGSLYPLRPSAKRIQPTPFVSSSSPSLLNNPLVNAANITNTTSNSTIPISIAPTTNAFNPTSGNYQLPSDLGLLKQPQNMLNLQNQSPVLSFQSFLQPPPLHPSLNLPGFGEKSQGSSAMPSLDELGLSHGHVNANLGGLQSHVSNWRDGVGLNDGNYGSSDHHNSQRVNNCKLNYSASSSVFHQEKGLENVSSRAEGTVDSWICPAE</sequence>
<dbReference type="KEGG" id="dzi:111311274"/>
<evidence type="ECO:0000259" key="2">
    <source>
        <dbReference type="Pfam" id="PF05678"/>
    </source>
</evidence>
<dbReference type="InterPro" id="IPR039609">
    <property type="entry name" value="VQ_15/22"/>
</dbReference>
<evidence type="ECO:0000313" key="4">
    <source>
        <dbReference type="RefSeq" id="XP_022766383.1"/>
    </source>
</evidence>
<dbReference type="GeneID" id="111311274"/>
<name>A0A6P6ANJ9_DURZI</name>
<dbReference type="PANTHER" id="PTHR33179">
    <property type="entry name" value="VQ MOTIF-CONTAINING PROTEIN"/>
    <property type="match status" value="1"/>
</dbReference>
<feature type="region of interest" description="Disordered" evidence="1">
    <location>
        <begin position="118"/>
        <end position="165"/>
    </location>
</feature>
<feature type="region of interest" description="Disordered" evidence="1">
    <location>
        <begin position="1"/>
        <end position="84"/>
    </location>
</feature>
<organism evidence="3 4">
    <name type="scientific">Durio zibethinus</name>
    <name type="common">Durian</name>
    <dbReference type="NCBI Taxonomy" id="66656"/>
    <lineage>
        <taxon>Eukaryota</taxon>
        <taxon>Viridiplantae</taxon>
        <taxon>Streptophyta</taxon>
        <taxon>Embryophyta</taxon>
        <taxon>Tracheophyta</taxon>
        <taxon>Spermatophyta</taxon>
        <taxon>Magnoliopsida</taxon>
        <taxon>eudicotyledons</taxon>
        <taxon>Gunneridae</taxon>
        <taxon>Pentapetalae</taxon>
        <taxon>rosids</taxon>
        <taxon>malvids</taxon>
        <taxon>Malvales</taxon>
        <taxon>Malvaceae</taxon>
        <taxon>Helicteroideae</taxon>
        <taxon>Durio</taxon>
    </lineage>
</organism>
<feature type="compositionally biased region" description="Polar residues" evidence="1">
    <location>
        <begin position="63"/>
        <end position="78"/>
    </location>
</feature>
<feature type="domain" description="VQ" evidence="2">
    <location>
        <begin position="161"/>
        <end position="188"/>
    </location>
</feature>
<protein>
    <submittedName>
        <fullName evidence="4">Uncharacterized protein LOC111311274</fullName>
    </submittedName>
</protein>
<feature type="compositionally biased region" description="Low complexity" evidence="1">
    <location>
        <begin position="1"/>
        <end position="14"/>
    </location>
</feature>
<reference evidence="4" key="1">
    <citation type="submission" date="2025-08" db="UniProtKB">
        <authorList>
            <consortium name="RefSeq"/>
        </authorList>
    </citation>
    <scope>IDENTIFICATION</scope>
    <source>
        <tissue evidence="4">Fruit stalk</tissue>
    </source>
</reference>
<keyword evidence="3" id="KW-1185">Reference proteome</keyword>
<evidence type="ECO:0000256" key="1">
    <source>
        <dbReference type="SAM" id="MobiDB-lite"/>
    </source>
</evidence>
<gene>
    <name evidence="4" type="primary">LOC111311274</name>
</gene>
<dbReference type="RefSeq" id="XP_022766383.1">
    <property type="nucleotide sequence ID" value="XM_022910648.1"/>
</dbReference>
<dbReference type="PANTHER" id="PTHR33179:SF58">
    <property type="entry name" value="OS08G0409500 PROTEIN"/>
    <property type="match status" value="1"/>
</dbReference>
<accession>A0A6P6ANJ9</accession>
<feature type="compositionally biased region" description="Basic residues" evidence="1">
    <location>
        <begin position="151"/>
        <end position="160"/>
    </location>
</feature>
<feature type="compositionally biased region" description="Polar residues" evidence="1">
    <location>
        <begin position="30"/>
        <end position="43"/>
    </location>
</feature>
<proteinExistence type="predicted"/>
<dbReference type="Proteomes" id="UP000515121">
    <property type="component" value="Unplaced"/>
</dbReference>
<evidence type="ECO:0000313" key="3">
    <source>
        <dbReference type="Proteomes" id="UP000515121"/>
    </source>
</evidence>
<dbReference type="InterPro" id="IPR008889">
    <property type="entry name" value="VQ"/>
</dbReference>
<feature type="compositionally biased region" description="Low complexity" evidence="1">
    <location>
        <begin position="120"/>
        <end position="129"/>
    </location>
</feature>
<dbReference type="AlphaFoldDB" id="A0A6P6ANJ9"/>
<dbReference type="Pfam" id="PF05678">
    <property type="entry name" value="VQ"/>
    <property type="match status" value="1"/>
</dbReference>